<feature type="compositionally biased region" description="Polar residues" evidence="4">
    <location>
        <begin position="211"/>
        <end position="229"/>
    </location>
</feature>
<dbReference type="Gene3D" id="2.60.40.10">
    <property type="entry name" value="Immunoglobulins"/>
    <property type="match status" value="1"/>
</dbReference>
<organism evidence="7 8">
    <name type="scientific">Cyprinodon variegatus</name>
    <name type="common">Sheepshead minnow</name>
    <dbReference type="NCBI Taxonomy" id="28743"/>
    <lineage>
        <taxon>Eukaryota</taxon>
        <taxon>Metazoa</taxon>
        <taxon>Chordata</taxon>
        <taxon>Craniata</taxon>
        <taxon>Vertebrata</taxon>
        <taxon>Euteleostomi</taxon>
        <taxon>Actinopterygii</taxon>
        <taxon>Neopterygii</taxon>
        <taxon>Teleostei</taxon>
        <taxon>Neoteleostei</taxon>
        <taxon>Acanthomorphata</taxon>
        <taxon>Ovalentaria</taxon>
        <taxon>Atherinomorphae</taxon>
        <taxon>Cyprinodontiformes</taxon>
        <taxon>Cyprinodontidae</taxon>
        <taxon>Cyprinodon</taxon>
    </lineage>
</organism>
<dbReference type="OMA" id="HASSFWT"/>
<dbReference type="GeneTree" id="ENSGT00940000169316"/>
<sequence length="237" mass="27069">MGELQVSCDRSTFSIFTFCLLFIWTPVKGNYQLIAPSEPIIVGPGDDVILPCRVDPDWNAMEKTVEWSRPDLKASGPQKRVEYVYVHRFRKMDRDMMMETYIQRTSLSEGLRHGDVSLRIHNVSLEDNGRFRCFIPNLSIEAEVLLVVDPDFVQMTTTETFTQRITPAFQNETVGTGGVRLHVLLPIFFIFIVCLASVFIYIVRRRKSNTGSYSSCGSQQEEPDFQSNARKAEKPSV</sequence>
<dbReference type="GO" id="GO:0005102">
    <property type="term" value="F:signaling receptor binding"/>
    <property type="evidence" value="ECO:0007669"/>
    <property type="project" value="TreeGrafter"/>
</dbReference>
<keyword evidence="5" id="KW-1133">Transmembrane helix</keyword>
<comment type="subcellular location">
    <subcellularLocation>
        <location evidence="1">Membrane</location>
    </subcellularLocation>
</comment>
<keyword evidence="2 5" id="KW-0472">Membrane</keyword>
<dbReference type="PANTHER" id="PTHR24100:SF151">
    <property type="entry name" value="ICOS LIGAND"/>
    <property type="match status" value="1"/>
</dbReference>
<proteinExistence type="predicted"/>
<accession>A0A3Q2CGI8</accession>
<evidence type="ECO:0000256" key="3">
    <source>
        <dbReference type="ARBA" id="ARBA00023319"/>
    </source>
</evidence>
<dbReference type="InterPro" id="IPR003599">
    <property type="entry name" value="Ig_sub"/>
</dbReference>
<dbReference type="PROSITE" id="PS50835">
    <property type="entry name" value="IG_LIKE"/>
    <property type="match status" value="1"/>
</dbReference>
<name>A0A3Q2CGI8_CYPVA</name>
<dbReference type="GO" id="GO:0009897">
    <property type="term" value="C:external side of plasma membrane"/>
    <property type="evidence" value="ECO:0007669"/>
    <property type="project" value="TreeGrafter"/>
</dbReference>
<dbReference type="SMART" id="SM00409">
    <property type="entry name" value="IG"/>
    <property type="match status" value="1"/>
</dbReference>
<dbReference type="AlphaFoldDB" id="A0A3Q2CGI8"/>
<dbReference type="Pfam" id="PF07686">
    <property type="entry name" value="V-set"/>
    <property type="match status" value="1"/>
</dbReference>
<dbReference type="InterPro" id="IPR007110">
    <property type="entry name" value="Ig-like_dom"/>
</dbReference>
<dbReference type="Proteomes" id="UP000265020">
    <property type="component" value="Unassembled WGS sequence"/>
</dbReference>
<protein>
    <submittedName>
        <fullName evidence="7">Myelin-oligodendrocyte glycoprotein-like</fullName>
    </submittedName>
</protein>
<dbReference type="SMART" id="SM00406">
    <property type="entry name" value="IGv"/>
    <property type="match status" value="1"/>
</dbReference>
<evidence type="ECO:0000256" key="5">
    <source>
        <dbReference type="SAM" id="Phobius"/>
    </source>
</evidence>
<keyword evidence="8" id="KW-1185">Reference proteome</keyword>
<keyword evidence="3" id="KW-0393">Immunoglobulin domain</keyword>
<evidence type="ECO:0000313" key="8">
    <source>
        <dbReference type="Proteomes" id="UP000265020"/>
    </source>
</evidence>
<reference evidence="7" key="2">
    <citation type="submission" date="2025-09" db="UniProtKB">
        <authorList>
            <consortium name="Ensembl"/>
        </authorList>
    </citation>
    <scope>IDENTIFICATION</scope>
</reference>
<dbReference type="InterPro" id="IPR050504">
    <property type="entry name" value="IgSF_BTN/MOG"/>
</dbReference>
<feature type="domain" description="Ig-like" evidence="6">
    <location>
        <begin position="26"/>
        <end position="145"/>
    </location>
</feature>
<dbReference type="SUPFAM" id="SSF48726">
    <property type="entry name" value="Immunoglobulin"/>
    <property type="match status" value="1"/>
</dbReference>
<dbReference type="PANTHER" id="PTHR24100">
    <property type="entry name" value="BUTYROPHILIN"/>
    <property type="match status" value="1"/>
</dbReference>
<dbReference type="Ensembl" id="ENSCVAT00000008645.1">
    <property type="protein sequence ID" value="ENSCVAP00000004258.1"/>
    <property type="gene ID" value="ENSCVAG00000005539.1"/>
</dbReference>
<dbReference type="InterPro" id="IPR013783">
    <property type="entry name" value="Ig-like_fold"/>
</dbReference>
<reference evidence="7" key="1">
    <citation type="submission" date="2025-08" db="UniProtKB">
        <authorList>
            <consortium name="Ensembl"/>
        </authorList>
    </citation>
    <scope>IDENTIFICATION</scope>
</reference>
<evidence type="ECO:0000256" key="2">
    <source>
        <dbReference type="ARBA" id="ARBA00023136"/>
    </source>
</evidence>
<evidence type="ECO:0000256" key="4">
    <source>
        <dbReference type="SAM" id="MobiDB-lite"/>
    </source>
</evidence>
<dbReference type="InterPro" id="IPR036179">
    <property type="entry name" value="Ig-like_dom_sf"/>
</dbReference>
<dbReference type="GO" id="GO:0050852">
    <property type="term" value="P:T cell receptor signaling pathway"/>
    <property type="evidence" value="ECO:0007669"/>
    <property type="project" value="TreeGrafter"/>
</dbReference>
<evidence type="ECO:0000313" key="7">
    <source>
        <dbReference type="Ensembl" id="ENSCVAP00000004258.1"/>
    </source>
</evidence>
<feature type="region of interest" description="Disordered" evidence="4">
    <location>
        <begin position="211"/>
        <end position="237"/>
    </location>
</feature>
<dbReference type="GO" id="GO:0001817">
    <property type="term" value="P:regulation of cytokine production"/>
    <property type="evidence" value="ECO:0007669"/>
    <property type="project" value="TreeGrafter"/>
</dbReference>
<evidence type="ECO:0000259" key="6">
    <source>
        <dbReference type="PROSITE" id="PS50835"/>
    </source>
</evidence>
<dbReference type="InterPro" id="IPR013106">
    <property type="entry name" value="Ig_V-set"/>
</dbReference>
<feature type="transmembrane region" description="Helical" evidence="5">
    <location>
        <begin position="183"/>
        <end position="203"/>
    </location>
</feature>
<evidence type="ECO:0000256" key="1">
    <source>
        <dbReference type="ARBA" id="ARBA00004370"/>
    </source>
</evidence>
<keyword evidence="5" id="KW-0812">Transmembrane</keyword>